<dbReference type="SUPFAM" id="SSF53474">
    <property type="entry name" value="alpha/beta-Hydrolases"/>
    <property type="match status" value="1"/>
</dbReference>
<dbReference type="EMBL" id="LFMY01000017">
    <property type="protein sequence ID" value="OKL55780.1"/>
    <property type="molecule type" value="Genomic_DNA"/>
</dbReference>
<feature type="region of interest" description="Disordered" evidence="1">
    <location>
        <begin position="659"/>
        <end position="692"/>
    </location>
</feature>
<feature type="region of interest" description="Disordered" evidence="1">
    <location>
        <begin position="418"/>
        <end position="453"/>
    </location>
</feature>
<feature type="compositionally biased region" description="Basic and acidic residues" evidence="1">
    <location>
        <begin position="674"/>
        <end position="692"/>
    </location>
</feature>
<dbReference type="PROSITE" id="PS51186">
    <property type="entry name" value="GNAT"/>
    <property type="match status" value="1"/>
</dbReference>
<evidence type="ECO:0000256" key="1">
    <source>
        <dbReference type="SAM" id="MobiDB-lite"/>
    </source>
</evidence>
<dbReference type="RefSeq" id="XP_020115901.1">
    <property type="nucleotide sequence ID" value="XM_020263939.1"/>
</dbReference>
<dbReference type="SUPFAM" id="SSF55729">
    <property type="entry name" value="Acyl-CoA N-acyltransferases (Nat)"/>
    <property type="match status" value="1"/>
</dbReference>
<keyword evidence="4" id="KW-1185">Reference proteome</keyword>
<dbReference type="OrthoDB" id="442243at2759"/>
<sequence length="692" mass="76137">MAIKVLPLQENDIPGVVECIQEGFADDPYFQWVFDASKFNQQRNSSSLTSRCLWGINNALFFVAKEEEEEEEEAESDEEGNNPSSRVLGVSCWLAPQPASQPETWYAWYQAWHLSVRQLVTNLRYWGRGGLITKRYWIWKAQQAEAQREIWTDKERGYYFCNIVTVRPDAQGRGIGRSLFEVVTDRADKEGVKCYLESSKSEPNVRIYEKLGFRMVKTMDCEDAGDVCRGGSDTFLKFPEQLTALVRHALPNISVQAVTYPKFETRGDLKECVGRFREWLQNQVIDIEVANGTPSPTVDPSVHAILIGHSMGGIVGAETLLLLASEQPIPHLSASQQRDFDEDNDRKGGSRNTFPANFQPPFFMFPHIQGLMAFDTPFLGIAPGVVSHGAQGHYKSASTAYNTFTDVAGLFGYGNKSSTTTTTTTTTSTTTAGAASSMTKSSPSLPLPPAATDTAADAAATPSWSRWGKMAMFAGAAGAVAAGGAAALYSQRERFTEGWRWVSSHLEFVGCLARPVDLRNRVASLADIQQERGIMSINFYTCLGQGAPPAPPPSNNNTSSLFLRVPRARDRTFCHLPEDFDADDHMLAGDGTPDHPGIKWVLALNDKASDETTAHISMFGPRDNPKYYMLAHEAADTIVRWIDQGWYASAISSRTAAATNNAPNDANATGEGQKGGREKGKGREDKDDFIVI</sequence>
<dbReference type="GO" id="GO:0016747">
    <property type="term" value="F:acyltransferase activity, transferring groups other than amino-acyl groups"/>
    <property type="evidence" value="ECO:0007669"/>
    <property type="project" value="InterPro"/>
</dbReference>
<dbReference type="InterPro" id="IPR000182">
    <property type="entry name" value="GNAT_dom"/>
</dbReference>
<dbReference type="CDD" id="cd04301">
    <property type="entry name" value="NAT_SF"/>
    <property type="match status" value="1"/>
</dbReference>
<accession>A0A225A7J0</accession>
<gene>
    <name evidence="3" type="ORF">UA08_08890</name>
</gene>
<dbReference type="PANTHER" id="PTHR47842:SF1">
    <property type="entry name" value="DUF676 DOMAIN-CONTAINING PROTEIN"/>
    <property type="match status" value="1"/>
</dbReference>
<dbReference type="Pfam" id="PF13508">
    <property type="entry name" value="Acetyltransf_7"/>
    <property type="match status" value="1"/>
</dbReference>
<dbReference type="Proteomes" id="UP000214365">
    <property type="component" value="Unassembled WGS sequence"/>
</dbReference>
<dbReference type="Gene3D" id="3.40.50.1820">
    <property type="entry name" value="alpha/beta hydrolase"/>
    <property type="match status" value="1"/>
</dbReference>
<evidence type="ECO:0000313" key="3">
    <source>
        <dbReference type="EMBL" id="OKL55780.1"/>
    </source>
</evidence>
<name>A0A225A7J0_TALAT</name>
<protein>
    <recommendedName>
        <fullName evidence="2">N-acetyltransferase domain-containing protein</fullName>
    </recommendedName>
</protein>
<reference evidence="3 4" key="1">
    <citation type="submission" date="2015-06" db="EMBL/GenBank/DDBJ databases">
        <title>Talaromyces atroroseus IBT 11181 draft genome.</title>
        <authorList>
            <person name="Rasmussen K.B."/>
            <person name="Rasmussen S."/>
            <person name="Petersen B."/>
            <person name="Sicheritz-Ponten T."/>
            <person name="Mortensen U.H."/>
            <person name="Thrane U."/>
        </authorList>
    </citation>
    <scope>NUCLEOTIDE SEQUENCE [LARGE SCALE GENOMIC DNA]</scope>
    <source>
        <strain evidence="3 4">IBT 11181</strain>
    </source>
</reference>
<organism evidence="3 4">
    <name type="scientific">Talaromyces atroroseus</name>
    <dbReference type="NCBI Taxonomy" id="1441469"/>
    <lineage>
        <taxon>Eukaryota</taxon>
        <taxon>Fungi</taxon>
        <taxon>Dikarya</taxon>
        <taxon>Ascomycota</taxon>
        <taxon>Pezizomycotina</taxon>
        <taxon>Eurotiomycetes</taxon>
        <taxon>Eurotiomycetidae</taxon>
        <taxon>Eurotiales</taxon>
        <taxon>Trichocomaceae</taxon>
        <taxon>Talaromyces</taxon>
        <taxon>Talaromyces sect. Trachyspermi</taxon>
    </lineage>
</organism>
<proteinExistence type="predicted"/>
<dbReference type="Gene3D" id="3.40.630.30">
    <property type="match status" value="1"/>
</dbReference>
<feature type="region of interest" description="Disordered" evidence="1">
    <location>
        <begin position="332"/>
        <end position="353"/>
    </location>
</feature>
<dbReference type="InterPro" id="IPR016181">
    <property type="entry name" value="Acyl_CoA_acyltransferase"/>
</dbReference>
<dbReference type="STRING" id="1441469.A0A225A7J0"/>
<dbReference type="GeneID" id="31008646"/>
<feature type="compositionally biased region" description="Low complexity" evidence="1">
    <location>
        <begin position="659"/>
        <end position="671"/>
    </location>
</feature>
<evidence type="ECO:0000259" key="2">
    <source>
        <dbReference type="PROSITE" id="PS51186"/>
    </source>
</evidence>
<evidence type="ECO:0000313" key="4">
    <source>
        <dbReference type="Proteomes" id="UP000214365"/>
    </source>
</evidence>
<dbReference type="PANTHER" id="PTHR47842">
    <property type="entry name" value="EXPRESSED PROTEIN"/>
    <property type="match status" value="1"/>
</dbReference>
<dbReference type="InterPro" id="IPR029058">
    <property type="entry name" value="AB_hydrolase_fold"/>
</dbReference>
<dbReference type="AlphaFoldDB" id="A0A225A7J0"/>
<comment type="caution">
    <text evidence="3">The sequence shown here is derived from an EMBL/GenBank/DDBJ whole genome shotgun (WGS) entry which is preliminary data.</text>
</comment>
<feature type="domain" description="N-acetyltransferase" evidence="2">
    <location>
        <begin position="95"/>
        <end position="241"/>
    </location>
</feature>